<evidence type="ECO:0000313" key="2">
    <source>
        <dbReference type="Proteomes" id="UP001189429"/>
    </source>
</evidence>
<evidence type="ECO:0000313" key="1">
    <source>
        <dbReference type="EMBL" id="CAK0816745.1"/>
    </source>
</evidence>
<proteinExistence type="predicted"/>
<gene>
    <name evidence="1" type="ORF">PCOR1329_LOCUS19573</name>
</gene>
<organism evidence="1 2">
    <name type="scientific">Prorocentrum cordatum</name>
    <dbReference type="NCBI Taxonomy" id="2364126"/>
    <lineage>
        <taxon>Eukaryota</taxon>
        <taxon>Sar</taxon>
        <taxon>Alveolata</taxon>
        <taxon>Dinophyceae</taxon>
        <taxon>Prorocentrales</taxon>
        <taxon>Prorocentraceae</taxon>
        <taxon>Prorocentrum</taxon>
    </lineage>
</organism>
<dbReference type="EMBL" id="CAUYUJ010006258">
    <property type="protein sequence ID" value="CAK0816745.1"/>
    <property type="molecule type" value="Genomic_DNA"/>
</dbReference>
<name>A0ABN9RJ65_9DINO</name>
<dbReference type="Proteomes" id="UP001189429">
    <property type="component" value="Unassembled WGS sequence"/>
</dbReference>
<sequence length="166" mass="17775">MKARDEGQRARLLGLAKSSNDLLKEAEDVRATAELARTTSEFLGGARSVGTVLDLWGRAEDCIARHKGASAGRRDGTQWGGPTPVQAGAACLAEEAVRDAVKSRLGAACAEAMTVGRRFGGCMRAMCSPSTRLWRRHGRRACWTAMMKPTWRTCRSSCATCGCAAI</sequence>
<protein>
    <submittedName>
        <fullName evidence="1">Uncharacterized protein</fullName>
    </submittedName>
</protein>
<accession>A0ABN9RJ65</accession>
<comment type="caution">
    <text evidence="1">The sequence shown here is derived from an EMBL/GenBank/DDBJ whole genome shotgun (WGS) entry which is preliminary data.</text>
</comment>
<keyword evidence="2" id="KW-1185">Reference proteome</keyword>
<reference evidence="1" key="1">
    <citation type="submission" date="2023-10" db="EMBL/GenBank/DDBJ databases">
        <authorList>
            <person name="Chen Y."/>
            <person name="Shah S."/>
            <person name="Dougan E. K."/>
            <person name="Thang M."/>
            <person name="Chan C."/>
        </authorList>
    </citation>
    <scope>NUCLEOTIDE SEQUENCE [LARGE SCALE GENOMIC DNA]</scope>
</reference>